<dbReference type="InterPro" id="IPR011009">
    <property type="entry name" value="Kinase-like_dom_sf"/>
</dbReference>
<evidence type="ECO:0000256" key="11">
    <source>
        <dbReference type="ARBA" id="ARBA00023180"/>
    </source>
</evidence>
<feature type="transmembrane region" description="Helical" evidence="13">
    <location>
        <begin position="440"/>
        <end position="462"/>
    </location>
</feature>
<keyword evidence="7" id="KW-0418">Kinase</keyword>
<reference evidence="16 17" key="1">
    <citation type="journal article" date="2019" name="Sci. Rep.">
        <title>A high-quality genome of Eragrostis curvula grass provides insights into Poaceae evolution and supports new strategies to enhance forage quality.</title>
        <authorList>
            <person name="Carballo J."/>
            <person name="Santos B.A.C.M."/>
            <person name="Zappacosta D."/>
            <person name="Garbus I."/>
            <person name="Selva J.P."/>
            <person name="Gallo C.A."/>
            <person name="Diaz A."/>
            <person name="Albertini E."/>
            <person name="Caccamo M."/>
            <person name="Echenique V."/>
        </authorList>
    </citation>
    <scope>NUCLEOTIDE SEQUENCE [LARGE SCALE GENOMIC DNA]</scope>
    <source>
        <strain evidence="17">cv. Victoria</strain>
        <tissue evidence="16">Leaf</tissue>
    </source>
</reference>
<dbReference type="Gene3D" id="2.60.120.430">
    <property type="entry name" value="Galactose-binding lectin"/>
    <property type="match status" value="2"/>
</dbReference>
<dbReference type="OrthoDB" id="782603at2759"/>
<keyword evidence="3" id="KW-0808">Transferase</keyword>
<evidence type="ECO:0000256" key="1">
    <source>
        <dbReference type="ARBA" id="ARBA00004479"/>
    </source>
</evidence>
<feature type="binding site" evidence="12">
    <location>
        <position position="536"/>
    </location>
    <ligand>
        <name>ATP</name>
        <dbReference type="ChEBI" id="CHEBI:30616"/>
    </ligand>
</feature>
<dbReference type="FunFam" id="2.60.120.430:FF:000003">
    <property type="entry name" value="FERONIA receptor-like kinase"/>
    <property type="match status" value="1"/>
</dbReference>
<feature type="non-terminal residue" evidence="16">
    <location>
        <position position="1"/>
    </location>
</feature>
<dbReference type="InterPro" id="IPR001245">
    <property type="entry name" value="Ser-Thr/Tyr_kinase_cat_dom"/>
</dbReference>
<dbReference type="FunFam" id="3.30.200.20:FF:000039">
    <property type="entry name" value="receptor-like protein kinase FERONIA"/>
    <property type="match status" value="1"/>
</dbReference>
<dbReference type="Pfam" id="PF07714">
    <property type="entry name" value="PK_Tyr_Ser-Thr"/>
    <property type="match status" value="1"/>
</dbReference>
<keyword evidence="5 14" id="KW-0732">Signal</keyword>
<evidence type="ECO:0000256" key="9">
    <source>
        <dbReference type="ARBA" id="ARBA00022989"/>
    </source>
</evidence>
<evidence type="ECO:0000259" key="15">
    <source>
        <dbReference type="PROSITE" id="PS50011"/>
    </source>
</evidence>
<evidence type="ECO:0000256" key="13">
    <source>
        <dbReference type="SAM" id="Phobius"/>
    </source>
</evidence>
<evidence type="ECO:0000256" key="8">
    <source>
        <dbReference type="ARBA" id="ARBA00022840"/>
    </source>
</evidence>
<dbReference type="Gramene" id="TVU18788">
    <property type="protein sequence ID" value="TVU18788"/>
    <property type="gene ID" value="EJB05_34901"/>
</dbReference>
<keyword evidence="10 13" id="KW-0472">Membrane</keyword>
<organism evidence="16 17">
    <name type="scientific">Eragrostis curvula</name>
    <name type="common">weeping love grass</name>
    <dbReference type="NCBI Taxonomy" id="38414"/>
    <lineage>
        <taxon>Eukaryota</taxon>
        <taxon>Viridiplantae</taxon>
        <taxon>Streptophyta</taxon>
        <taxon>Embryophyta</taxon>
        <taxon>Tracheophyta</taxon>
        <taxon>Spermatophyta</taxon>
        <taxon>Magnoliopsida</taxon>
        <taxon>Liliopsida</taxon>
        <taxon>Poales</taxon>
        <taxon>Poaceae</taxon>
        <taxon>PACMAD clade</taxon>
        <taxon>Chloridoideae</taxon>
        <taxon>Eragrostideae</taxon>
        <taxon>Eragrostidinae</taxon>
        <taxon>Eragrostis</taxon>
    </lineage>
</organism>
<dbReference type="AlphaFoldDB" id="A0A5J9U684"/>
<comment type="subcellular location">
    <subcellularLocation>
        <location evidence="1">Membrane</location>
        <topology evidence="1">Single-pass type I membrane protein</topology>
    </subcellularLocation>
</comment>
<dbReference type="PANTHER" id="PTHR34590:SF16">
    <property type="entry name" value="OS05G0318600 PROTEIN"/>
    <property type="match status" value="1"/>
</dbReference>
<dbReference type="Gene3D" id="3.30.200.20">
    <property type="entry name" value="Phosphorylase Kinase, domain 1"/>
    <property type="match status" value="1"/>
</dbReference>
<sequence length="582" mass="64325">MVHPIFPVILSCLTLLFPLSLAVEADNSSTVSGQIRLDCGSSTGTEYDTDYRTWDGDNGSKFAPSLKGVSATASYQDPTVLSTVPYMTARIFTSNYTYSFPVTPGRMFVRLYFYPSTYGKYAPENAYFGVTVGNWTLLDNFNASQNALTISAASFIREYSLNITSGMLNLTFAPSTHQNGSYAFINGIEIVPTPDLFTTPIPTLANGGNPNPFPVDPAWAFQTMHRLNVGGQYISPRGDVDFYRIWNDDSHYIYGSDYGVAFGKENNVSITYTPSVPNYTAPVDVYATARSMGTNAQANLNSNLTWILPIDAGAYYLLRFHFCEIQYPITKINQRSFFIYINNKRAQQQMDVIARSSGIGRTVYTDYLILSAGFGQVNLSVALHPDISTQPEYYDAILNGLEIFKLQNIALGSLAALNSPNMDRDETPGRRTSKGASSGAISGAVGGFVVLIIACISLCIICQRKKKVALEHERINNKRSTPLIGCKRLPSDICCHFTFKEIKAATCNFDVIFLLGKGGFGNVYFGKICGVKVAIKRGDPLSQQGNHKFRTEIEMLSLLRHRHLVSLIGYCEENNEMVLIYD</sequence>
<accession>A0A5J9U684</accession>
<evidence type="ECO:0000313" key="16">
    <source>
        <dbReference type="EMBL" id="TVU18788.1"/>
    </source>
</evidence>
<dbReference type="InterPro" id="IPR045272">
    <property type="entry name" value="ANXUR1/2-like"/>
</dbReference>
<dbReference type="GO" id="GO:0004714">
    <property type="term" value="F:transmembrane receptor protein tyrosine kinase activity"/>
    <property type="evidence" value="ECO:0007669"/>
    <property type="project" value="InterPro"/>
</dbReference>
<evidence type="ECO:0000256" key="5">
    <source>
        <dbReference type="ARBA" id="ARBA00022729"/>
    </source>
</evidence>
<evidence type="ECO:0000256" key="7">
    <source>
        <dbReference type="ARBA" id="ARBA00022777"/>
    </source>
</evidence>
<keyword evidence="8 12" id="KW-0067">ATP-binding</keyword>
<feature type="chain" id="PRO_5023924634" description="Protein kinase domain-containing protein" evidence="14">
    <location>
        <begin position="23"/>
        <end position="582"/>
    </location>
</feature>
<evidence type="ECO:0000256" key="4">
    <source>
        <dbReference type="ARBA" id="ARBA00022692"/>
    </source>
</evidence>
<dbReference type="GO" id="GO:0004674">
    <property type="term" value="F:protein serine/threonine kinase activity"/>
    <property type="evidence" value="ECO:0007669"/>
    <property type="project" value="UniProtKB-KW"/>
</dbReference>
<dbReference type="InterPro" id="IPR024788">
    <property type="entry name" value="Malectin-like_Carb-bd_dom"/>
</dbReference>
<name>A0A5J9U684_9POAL</name>
<dbReference type="SUPFAM" id="SSF56112">
    <property type="entry name" value="Protein kinase-like (PK-like)"/>
    <property type="match status" value="1"/>
</dbReference>
<dbReference type="EMBL" id="RWGY01000029">
    <property type="protein sequence ID" value="TVU18788.1"/>
    <property type="molecule type" value="Genomic_DNA"/>
</dbReference>
<dbReference type="GO" id="GO:0016020">
    <property type="term" value="C:membrane"/>
    <property type="evidence" value="ECO:0007669"/>
    <property type="project" value="UniProtKB-SubCell"/>
</dbReference>
<evidence type="ECO:0000256" key="14">
    <source>
        <dbReference type="SAM" id="SignalP"/>
    </source>
</evidence>
<evidence type="ECO:0000256" key="2">
    <source>
        <dbReference type="ARBA" id="ARBA00022527"/>
    </source>
</evidence>
<evidence type="ECO:0000256" key="6">
    <source>
        <dbReference type="ARBA" id="ARBA00022741"/>
    </source>
</evidence>
<keyword evidence="2" id="KW-0723">Serine/threonine-protein kinase</keyword>
<gene>
    <name evidence="16" type="ORF">EJB05_34901</name>
</gene>
<dbReference type="InterPro" id="IPR000719">
    <property type="entry name" value="Prot_kinase_dom"/>
</dbReference>
<dbReference type="PROSITE" id="PS00107">
    <property type="entry name" value="PROTEIN_KINASE_ATP"/>
    <property type="match status" value="1"/>
</dbReference>
<dbReference type="Proteomes" id="UP000324897">
    <property type="component" value="Chromosome 7"/>
</dbReference>
<keyword evidence="4 13" id="KW-0812">Transmembrane</keyword>
<keyword evidence="11" id="KW-0325">Glycoprotein</keyword>
<evidence type="ECO:0000256" key="12">
    <source>
        <dbReference type="PROSITE-ProRule" id="PRU10141"/>
    </source>
</evidence>
<comment type="caution">
    <text evidence="16">The sequence shown here is derived from an EMBL/GenBank/DDBJ whole genome shotgun (WGS) entry which is preliminary data.</text>
</comment>
<keyword evidence="6 12" id="KW-0547">Nucleotide-binding</keyword>
<dbReference type="FunFam" id="2.60.120.430:FF:000007">
    <property type="entry name" value="FERONIA receptor-like kinase"/>
    <property type="match status" value="1"/>
</dbReference>
<keyword evidence="17" id="KW-1185">Reference proteome</keyword>
<dbReference type="InterPro" id="IPR017441">
    <property type="entry name" value="Protein_kinase_ATP_BS"/>
</dbReference>
<evidence type="ECO:0000313" key="17">
    <source>
        <dbReference type="Proteomes" id="UP000324897"/>
    </source>
</evidence>
<evidence type="ECO:0000256" key="10">
    <source>
        <dbReference type="ARBA" id="ARBA00023136"/>
    </source>
</evidence>
<dbReference type="GO" id="GO:0005524">
    <property type="term" value="F:ATP binding"/>
    <property type="evidence" value="ECO:0007669"/>
    <property type="project" value="UniProtKB-UniRule"/>
</dbReference>
<feature type="domain" description="Protein kinase" evidence="15">
    <location>
        <begin position="509"/>
        <end position="582"/>
    </location>
</feature>
<dbReference type="Pfam" id="PF12819">
    <property type="entry name" value="Malectin_like"/>
    <property type="match status" value="1"/>
</dbReference>
<evidence type="ECO:0000256" key="3">
    <source>
        <dbReference type="ARBA" id="ARBA00022679"/>
    </source>
</evidence>
<dbReference type="PROSITE" id="PS50011">
    <property type="entry name" value="PROTEIN_KINASE_DOM"/>
    <property type="match status" value="1"/>
</dbReference>
<protein>
    <recommendedName>
        <fullName evidence="15">Protein kinase domain-containing protein</fullName>
    </recommendedName>
</protein>
<keyword evidence="9 13" id="KW-1133">Transmembrane helix</keyword>
<dbReference type="PANTHER" id="PTHR34590">
    <property type="entry name" value="OS03G0124300 PROTEIN-RELATED"/>
    <property type="match status" value="1"/>
</dbReference>
<proteinExistence type="predicted"/>
<feature type="signal peptide" evidence="14">
    <location>
        <begin position="1"/>
        <end position="22"/>
    </location>
</feature>